<evidence type="ECO:0000313" key="3">
    <source>
        <dbReference type="Proteomes" id="UP000024635"/>
    </source>
</evidence>
<proteinExistence type="predicted"/>
<evidence type="ECO:0000256" key="1">
    <source>
        <dbReference type="SAM" id="MobiDB-lite"/>
    </source>
</evidence>
<dbReference type="Proteomes" id="UP000024635">
    <property type="component" value="Unassembled WGS sequence"/>
</dbReference>
<gene>
    <name evidence="2" type="primary">Acey_s0002.g635</name>
    <name evidence="2" type="ORF">Y032_0002g635</name>
</gene>
<accession>A0A016W0Q6</accession>
<feature type="compositionally biased region" description="Low complexity" evidence="1">
    <location>
        <begin position="7"/>
        <end position="22"/>
    </location>
</feature>
<organism evidence="2 3">
    <name type="scientific">Ancylostoma ceylanicum</name>
    <dbReference type="NCBI Taxonomy" id="53326"/>
    <lineage>
        <taxon>Eukaryota</taxon>
        <taxon>Metazoa</taxon>
        <taxon>Ecdysozoa</taxon>
        <taxon>Nematoda</taxon>
        <taxon>Chromadorea</taxon>
        <taxon>Rhabditida</taxon>
        <taxon>Rhabditina</taxon>
        <taxon>Rhabditomorpha</taxon>
        <taxon>Strongyloidea</taxon>
        <taxon>Ancylostomatidae</taxon>
        <taxon>Ancylostomatinae</taxon>
        <taxon>Ancylostoma</taxon>
    </lineage>
</organism>
<feature type="region of interest" description="Disordered" evidence="1">
    <location>
        <begin position="1"/>
        <end position="22"/>
    </location>
</feature>
<protein>
    <submittedName>
        <fullName evidence="2">Uncharacterized protein</fullName>
    </submittedName>
</protein>
<name>A0A016W0Q6_9BILA</name>
<sequence length="112" mass="11696">MCSKFPAGNTSFTSSSAFSNGGATSTFSGGSTAFGSQPYGYTAAQQPTIKFNPMSGLGNQEVPVSFFFIGEGRCVMRSKGMCGDDRKDCVGHSLLPHNVCKKEGWGSTTSVS</sequence>
<evidence type="ECO:0000313" key="2">
    <source>
        <dbReference type="EMBL" id="EYC33161.1"/>
    </source>
</evidence>
<reference evidence="3" key="1">
    <citation type="journal article" date="2015" name="Nat. Genet.">
        <title>The genome and transcriptome of the zoonotic hookworm Ancylostoma ceylanicum identify infection-specific gene families.</title>
        <authorList>
            <person name="Schwarz E.M."/>
            <person name="Hu Y."/>
            <person name="Antoshechkin I."/>
            <person name="Miller M.M."/>
            <person name="Sternberg P.W."/>
            <person name="Aroian R.V."/>
        </authorList>
    </citation>
    <scope>NUCLEOTIDE SEQUENCE</scope>
    <source>
        <strain evidence="3">HY135</strain>
    </source>
</reference>
<comment type="caution">
    <text evidence="2">The sequence shown here is derived from an EMBL/GenBank/DDBJ whole genome shotgun (WGS) entry which is preliminary data.</text>
</comment>
<dbReference type="EMBL" id="JARK01001338">
    <property type="protein sequence ID" value="EYC33161.1"/>
    <property type="molecule type" value="Genomic_DNA"/>
</dbReference>
<keyword evidence="3" id="KW-1185">Reference proteome</keyword>
<dbReference type="AlphaFoldDB" id="A0A016W0Q6"/>